<keyword evidence="2" id="KW-1185">Reference proteome</keyword>
<reference evidence="1 2" key="1">
    <citation type="journal article" date="2018" name="Sci. Rep.">
        <title>Rhizobium tumorigenes sp. nov., a novel plant tumorigenic bacterium isolated from cane gall tumors on thornless blackberry.</title>
        <authorList>
            <person name="Kuzmanovi N."/>
            <person name="Smalla K."/>
            <person name="Gronow S."/>
            <person name="PuBawska J."/>
        </authorList>
    </citation>
    <scope>NUCLEOTIDE SEQUENCE [LARGE SCALE GENOMIC DNA]</scope>
    <source>
        <strain evidence="1 2">CCBAU 85046</strain>
    </source>
</reference>
<dbReference type="Proteomes" id="UP000248925">
    <property type="component" value="Unassembled WGS sequence"/>
</dbReference>
<accession>A0A2W4CW52</accession>
<dbReference type="AlphaFoldDB" id="A0A2W4CW52"/>
<dbReference type="EMBL" id="PCDP01000028">
    <property type="protein sequence ID" value="PZM15048.1"/>
    <property type="molecule type" value="Genomic_DNA"/>
</dbReference>
<evidence type="ECO:0000313" key="2">
    <source>
        <dbReference type="Proteomes" id="UP000248925"/>
    </source>
</evidence>
<proteinExistence type="predicted"/>
<gene>
    <name evidence="1" type="ORF">CPY51_08360</name>
</gene>
<organism evidence="1 2">
    <name type="scientific">Rhizobium tubonense</name>
    <dbReference type="NCBI Taxonomy" id="484088"/>
    <lineage>
        <taxon>Bacteria</taxon>
        <taxon>Pseudomonadati</taxon>
        <taxon>Pseudomonadota</taxon>
        <taxon>Alphaproteobacteria</taxon>
        <taxon>Hyphomicrobiales</taxon>
        <taxon>Rhizobiaceae</taxon>
        <taxon>Rhizobium/Agrobacterium group</taxon>
        <taxon>Rhizobium</taxon>
    </lineage>
</organism>
<name>A0A2W4CW52_9HYPH</name>
<protein>
    <submittedName>
        <fullName evidence="1">Uncharacterized protein</fullName>
    </submittedName>
</protein>
<comment type="caution">
    <text evidence="1">The sequence shown here is derived from an EMBL/GenBank/DDBJ whole genome shotgun (WGS) entry which is preliminary data.</text>
</comment>
<sequence length="64" mass="7193">MFLTARASRPDVGRAVFAKSGLMPTQRSAFAFDAIQFVADAIKRVGDTARFESVVDEFFSWQQF</sequence>
<evidence type="ECO:0000313" key="1">
    <source>
        <dbReference type="EMBL" id="PZM15048.1"/>
    </source>
</evidence>